<dbReference type="RefSeq" id="WP_074485008.1">
    <property type="nucleotide sequence ID" value="NZ_FMXP01000003.1"/>
</dbReference>
<proteinExistence type="predicted"/>
<evidence type="ECO:0008006" key="3">
    <source>
        <dbReference type="Google" id="ProtNLM"/>
    </source>
</evidence>
<dbReference type="AlphaFoldDB" id="A0A1G6A8E6"/>
<dbReference type="Proteomes" id="UP000182508">
    <property type="component" value="Unassembled WGS sequence"/>
</dbReference>
<dbReference type="eggNOG" id="COG0561">
    <property type="taxonomic scope" value="Bacteria"/>
</dbReference>
<dbReference type="NCBIfam" id="TIGR00099">
    <property type="entry name" value="Cof-subfamily"/>
    <property type="match status" value="1"/>
</dbReference>
<dbReference type="Gene3D" id="3.40.50.1000">
    <property type="entry name" value="HAD superfamily/HAD-like"/>
    <property type="match status" value="1"/>
</dbReference>
<dbReference type="GO" id="GO:0005829">
    <property type="term" value="C:cytosol"/>
    <property type="evidence" value="ECO:0007669"/>
    <property type="project" value="TreeGrafter"/>
</dbReference>
<dbReference type="SUPFAM" id="SSF56784">
    <property type="entry name" value="HAD-like"/>
    <property type="match status" value="1"/>
</dbReference>
<protein>
    <recommendedName>
        <fullName evidence="3">Haloacid dehalogenase-like hydrolase</fullName>
    </recommendedName>
</protein>
<dbReference type="GO" id="GO:0016791">
    <property type="term" value="F:phosphatase activity"/>
    <property type="evidence" value="ECO:0007669"/>
    <property type="project" value="TreeGrafter"/>
</dbReference>
<dbReference type="InterPro" id="IPR006379">
    <property type="entry name" value="HAD-SF_hydro_IIB"/>
</dbReference>
<organism evidence="1 2">
    <name type="scientific">Streptococcus henryi</name>
    <dbReference type="NCBI Taxonomy" id="439219"/>
    <lineage>
        <taxon>Bacteria</taxon>
        <taxon>Bacillati</taxon>
        <taxon>Bacillota</taxon>
        <taxon>Bacilli</taxon>
        <taxon>Lactobacillales</taxon>
        <taxon>Streptococcaceae</taxon>
        <taxon>Streptococcus</taxon>
    </lineage>
</organism>
<dbReference type="SFLD" id="SFLDG01144">
    <property type="entry name" value="C2.B.4:_PGP_Like"/>
    <property type="match status" value="1"/>
</dbReference>
<dbReference type="CDD" id="cd07518">
    <property type="entry name" value="HAD_YbiV-Like"/>
    <property type="match status" value="1"/>
</dbReference>
<dbReference type="Gene3D" id="3.30.1240.10">
    <property type="match status" value="1"/>
</dbReference>
<evidence type="ECO:0000313" key="2">
    <source>
        <dbReference type="Proteomes" id="UP000182508"/>
    </source>
</evidence>
<dbReference type="SFLD" id="SFLDS00003">
    <property type="entry name" value="Haloacid_Dehalogenase"/>
    <property type="match status" value="1"/>
</dbReference>
<sequence>MTIKMIASDMDGTFLNERGKYDRQRFENILVELEKKDISFVVASGNSMPRLEMMFEGLTDRLSFVAENGSLVLDKGDLIARNLLDRKLVKQFLDYFEGNHAAYRIMLAGQNNSYMLAAANFPETNHMIDEKQLEALTASIKVLDSFDDLPEDQIFKISMMVDIVACADIIARFNNSFQGNLTATTSGYGTIDIIQTGIHKAWGLQQLMNKYDLSSENLMTFGDGGNDIEMLQLAKNSYAMANAPKEVKEVAAFLAPHHKESGVLQVIEQLLTQI</sequence>
<dbReference type="STRING" id="439219.SAMN02910293_00236"/>
<keyword evidence="2" id="KW-1185">Reference proteome</keyword>
<gene>
    <name evidence="1" type="ORF">SAMN02910293_00236</name>
</gene>
<dbReference type="InterPro" id="IPR023214">
    <property type="entry name" value="HAD_sf"/>
</dbReference>
<dbReference type="EMBL" id="FMXP01000003">
    <property type="protein sequence ID" value="SDB04692.1"/>
    <property type="molecule type" value="Genomic_DNA"/>
</dbReference>
<dbReference type="PANTHER" id="PTHR10000">
    <property type="entry name" value="PHOSPHOSERINE PHOSPHATASE"/>
    <property type="match status" value="1"/>
</dbReference>
<dbReference type="NCBIfam" id="TIGR01484">
    <property type="entry name" value="HAD-SF-IIB"/>
    <property type="match status" value="1"/>
</dbReference>
<dbReference type="InterPro" id="IPR036412">
    <property type="entry name" value="HAD-like_sf"/>
</dbReference>
<evidence type="ECO:0000313" key="1">
    <source>
        <dbReference type="EMBL" id="SDB04692.1"/>
    </source>
</evidence>
<accession>A0A1G6A8E6</accession>
<dbReference type="Pfam" id="PF08282">
    <property type="entry name" value="Hydrolase_3"/>
    <property type="match status" value="1"/>
</dbReference>
<dbReference type="GO" id="GO:0000287">
    <property type="term" value="F:magnesium ion binding"/>
    <property type="evidence" value="ECO:0007669"/>
    <property type="project" value="TreeGrafter"/>
</dbReference>
<reference evidence="1 2" key="1">
    <citation type="submission" date="2016-10" db="EMBL/GenBank/DDBJ databases">
        <authorList>
            <person name="de Groot N.N."/>
        </authorList>
    </citation>
    <scope>NUCLEOTIDE SEQUENCE [LARGE SCALE GENOMIC DNA]</scope>
    <source>
        <strain evidence="1 2">A-4</strain>
    </source>
</reference>
<dbReference type="PROSITE" id="PS01229">
    <property type="entry name" value="COF_2"/>
    <property type="match status" value="1"/>
</dbReference>
<dbReference type="PANTHER" id="PTHR10000:SF53">
    <property type="entry name" value="5-AMINO-6-(5-PHOSPHO-D-RIBITYLAMINO)URACIL PHOSPHATASE YBJI-RELATED"/>
    <property type="match status" value="1"/>
</dbReference>
<dbReference type="SFLD" id="SFLDG01140">
    <property type="entry name" value="C2.B:_Phosphomannomutase_and_P"/>
    <property type="match status" value="1"/>
</dbReference>
<dbReference type="InterPro" id="IPR000150">
    <property type="entry name" value="Cof"/>
</dbReference>
<name>A0A1G6A8E6_9STRE</name>